<sequence length="417" mass="47485">MQVCFVVMGFGKKTDYETGRTLDLNATYETIIQPAVLSRGLRCVRADEISQSGIIDVQMYEMLLRADLVIADISTGNVNAIYELGVRHALRPNSTIIMNEDQGKLHFDLNHVSTLRYAHFGEDIMGREALRAMKALSELIERAMADRIIDSPVYTFLPNLLAPRMSDDQYVEMVDEAEAAQKKLAHHMFEGEKFLRKSQHALAVEHFKAAREMRPEEPDILQKLALSIYKSQLPDEIAALHEGLTVLNPLKPAHSNDPETLGIAGAINKRLWLLQGDRAALDLAISYYGRGYEVRRDYYNGENFALCFEYRAHEQYEKAEKIYDFMSAHKIRKSIIKSLTLIESSPDFFDRPDKRWIFATLANCHFACQNMDVGNVYEQKFMGAAMAQWEIDTYLAAKSEVLTIQSEKLIILGNVEM</sequence>
<reference evidence="1 2" key="1">
    <citation type="submission" date="2017-04" db="EMBL/GenBank/DDBJ databases">
        <title>Emergence of KPC-2-producing Citrobacter isolates from sediments of a Chinese river.</title>
        <authorList>
            <person name="Zheng B."/>
        </authorList>
    </citation>
    <scope>NUCLEOTIDE SEQUENCE [LARGE SCALE GENOMIC DNA]</scope>
    <source>
        <strain evidence="1 2">C191</strain>
    </source>
</reference>
<comment type="caution">
    <text evidence="1">The sequence shown here is derived from an EMBL/GenBank/DDBJ whole genome shotgun (WGS) entry which is preliminary data.</text>
</comment>
<evidence type="ECO:0000313" key="1">
    <source>
        <dbReference type="EMBL" id="OYR00919.1"/>
    </source>
</evidence>
<protein>
    <recommendedName>
        <fullName evidence="3">DUF4071 domain-containing protein</fullName>
    </recommendedName>
</protein>
<evidence type="ECO:0008006" key="3">
    <source>
        <dbReference type="Google" id="ProtNLM"/>
    </source>
</evidence>
<name>A0AA44NNH7_CITFR</name>
<dbReference type="Proteomes" id="UP000215827">
    <property type="component" value="Unassembled WGS sequence"/>
</dbReference>
<proteinExistence type="predicted"/>
<dbReference type="Pfam" id="PF20308">
    <property type="entry name" value="TPR-S"/>
    <property type="match status" value="1"/>
</dbReference>
<dbReference type="RefSeq" id="WP_094543184.1">
    <property type="nucleotide sequence ID" value="NZ_NEEZ01000028.1"/>
</dbReference>
<dbReference type="Gene3D" id="1.25.40.10">
    <property type="entry name" value="Tetratricopeptide repeat domain"/>
    <property type="match status" value="1"/>
</dbReference>
<organism evidence="1 2">
    <name type="scientific">Citrobacter freundii</name>
    <dbReference type="NCBI Taxonomy" id="546"/>
    <lineage>
        <taxon>Bacteria</taxon>
        <taxon>Pseudomonadati</taxon>
        <taxon>Pseudomonadota</taxon>
        <taxon>Gammaproteobacteria</taxon>
        <taxon>Enterobacterales</taxon>
        <taxon>Enterobacteriaceae</taxon>
        <taxon>Citrobacter</taxon>
        <taxon>Citrobacter freundii complex</taxon>
    </lineage>
</organism>
<dbReference type="AlphaFoldDB" id="A0AA44NNH7"/>
<dbReference type="InterPro" id="IPR011990">
    <property type="entry name" value="TPR-like_helical_dom_sf"/>
</dbReference>
<dbReference type="EMBL" id="NEFA01000026">
    <property type="protein sequence ID" value="OYR00919.1"/>
    <property type="molecule type" value="Genomic_DNA"/>
</dbReference>
<accession>A0AA44NNH7</accession>
<dbReference type="InterPro" id="IPR046880">
    <property type="entry name" value="TPR-S"/>
</dbReference>
<gene>
    <name evidence="1" type="ORF">B9P89_19465</name>
</gene>
<evidence type="ECO:0000313" key="2">
    <source>
        <dbReference type="Proteomes" id="UP000215827"/>
    </source>
</evidence>